<dbReference type="PIRSF" id="PIRSF000412">
    <property type="entry name" value="SHMT"/>
    <property type="match status" value="1"/>
</dbReference>
<comment type="subcellular location">
    <subcellularLocation>
        <location evidence="6">Cytoplasm</location>
    </subcellularLocation>
</comment>
<comment type="pathway">
    <text evidence="6">Amino-acid biosynthesis; glycine biosynthesis; glycine from L-serine: step 1/1.</text>
</comment>
<reference evidence="8 9" key="1">
    <citation type="submission" date="2020-03" db="EMBL/GenBank/DDBJ databases">
        <title>Genomic Encyclopedia of Type Strains, Phase IV (KMG-IV): sequencing the most valuable type-strain genomes for metagenomic binning, comparative biology and taxonomic classification.</title>
        <authorList>
            <person name="Goeker M."/>
        </authorList>
    </citation>
    <scope>NUCLEOTIDE SEQUENCE [LARGE SCALE GENOMIC DNA]</scope>
    <source>
        <strain evidence="8 9">DSM 27651</strain>
    </source>
</reference>
<comment type="subunit">
    <text evidence="6">Homodimer.</text>
</comment>
<dbReference type="PANTHER" id="PTHR11680">
    <property type="entry name" value="SERINE HYDROXYMETHYLTRANSFERASE"/>
    <property type="match status" value="1"/>
</dbReference>
<dbReference type="InterPro" id="IPR015421">
    <property type="entry name" value="PyrdxlP-dep_Trfase_major"/>
</dbReference>
<sequence>MSSNAASAFPQQPLGFFTDDLATIDPDVAAGVAAELEREQYQIELIASENIVSRAVLEAQGSIFTNKYAEGYPGKRYYQGCGPSDIVETLAIERAKQLFDCGFANVQPHSGAQANGAVMLALTKPGDTILGMSLDAGGHLTHGAKPAMSGKWFNAVQYGVRREDQLIDYDEVERLAKESRPQLIIAGGSAYPRVIDFARFRQIADDVGALFLVDMAHFAGIVAGGLHPSPLPHAHVVTTTTHKTLRGPRGGMILCNDEAIAKKINSAVFPGLQGGPLMHAVAAKAVAFGEALRPDYRGYIAAVVENAKVLAARLKERGADLVAGGTDTHLALVDLRPLGVTGRDADEALERAGITCNKNGVPFDPLPPIKTSGIRVGSPAGTTRGFGPAEFREIGDLVADVLDGLSRAGEHGDAAVEKDVRQRVRALCERFPIYQ</sequence>
<name>A0ABX0XKK8_9SPHN</name>
<dbReference type="Gene3D" id="3.90.1150.10">
    <property type="entry name" value="Aspartate Aminotransferase, domain 1"/>
    <property type="match status" value="1"/>
</dbReference>
<dbReference type="PANTHER" id="PTHR11680:SF35">
    <property type="entry name" value="SERINE HYDROXYMETHYLTRANSFERASE 1"/>
    <property type="match status" value="1"/>
</dbReference>
<evidence type="ECO:0000256" key="4">
    <source>
        <dbReference type="ARBA" id="ARBA00022679"/>
    </source>
</evidence>
<dbReference type="HAMAP" id="MF_00051">
    <property type="entry name" value="SHMT"/>
    <property type="match status" value="1"/>
</dbReference>
<evidence type="ECO:0000313" key="8">
    <source>
        <dbReference type="EMBL" id="NJC33760.1"/>
    </source>
</evidence>
<evidence type="ECO:0000256" key="5">
    <source>
        <dbReference type="ARBA" id="ARBA00022898"/>
    </source>
</evidence>
<evidence type="ECO:0000256" key="1">
    <source>
        <dbReference type="ARBA" id="ARBA00001933"/>
    </source>
</evidence>
<dbReference type="PROSITE" id="PS00096">
    <property type="entry name" value="SHMT"/>
    <property type="match status" value="1"/>
</dbReference>
<comment type="catalytic activity">
    <reaction evidence="6">
        <text>(6R)-5,10-methylene-5,6,7,8-tetrahydrofolate + glycine + H2O = (6S)-5,6,7,8-tetrahydrofolate + L-serine</text>
        <dbReference type="Rhea" id="RHEA:15481"/>
        <dbReference type="ChEBI" id="CHEBI:15377"/>
        <dbReference type="ChEBI" id="CHEBI:15636"/>
        <dbReference type="ChEBI" id="CHEBI:33384"/>
        <dbReference type="ChEBI" id="CHEBI:57305"/>
        <dbReference type="ChEBI" id="CHEBI:57453"/>
        <dbReference type="EC" id="2.1.2.1"/>
    </reaction>
</comment>
<gene>
    <name evidence="6" type="primary">glyA</name>
    <name evidence="8" type="ORF">GGR88_001234</name>
</gene>
<dbReference type="Proteomes" id="UP000734218">
    <property type="component" value="Unassembled WGS sequence"/>
</dbReference>
<comment type="caution">
    <text evidence="6">Lacks conserved residue(s) required for the propagation of feature annotation.</text>
</comment>
<evidence type="ECO:0000259" key="7">
    <source>
        <dbReference type="Pfam" id="PF00464"/>
    </source>
</evidence>
<comment type="similarity">
    <text evidence="2 6">Belongs to the SHMT family.</text>
</comment>
<evidence type="ECO:0000256" key="3">
    <source>
        <dbReference type="ARBA" id="ARBA00022563"/>
    </source>
</evidence>
<dbReference type="SUPFAM" id="SSF53383">
    <property type="entry name" value="PLP-dependent transferases"/>
    <property type="match status" value="1"/>
</dbReference>
<evidence type="ECO:0000256" key="6">
    <source>
        <dbReference type="HAMAP-Rule" id="MF_00051"/>
    </source>
</evidence>
<organism evidence="8 9">
    <name type="scientific">Sphingomonas jejuensis</name>
    <dbReference type="NCBI Taxonomy" id="904715"/>
    <lineage>
        <taxon>Bacteria</taxon>
        <taxon>Pseudomonadati</taxon>
        <taxon>Pseudomonadota</taxon>
        <taxon>Alphaproteobacteria</taxon>
        <taxon>Sphingomonadales</taxon>
        <taxon>Sphingomonadaceae</taxon>
        <taxon>Sphingomonas</taxon>
    </lineage>
</organism>
<accession>A0ABX0XKK8</accession>
<feature type="binding site" evidence="6">
    <location>
        <begin position="138"/>
        <end position="140"/>
    </location>
    <ligand>
        <name>(6S)-5,6,7,8-tetrahydrofolate</name>
        <dbReference type="ChEBI" id="CHEBI:57453"/>
    </ligand>
</feature>
<keyword evidence="5 6" id="KW-0663">Pyridoxal phosphate</keyword>
<dbReference type="EC" id="2.1.2.1" evidence="6"/>
<keyword evidence="6" id="KW-0028">Amino-acid biosynthesis</keyword>
<keyword evidence="3 6" id="KW-0554">One-carbon metabolism</keyword>
<evidence type="ECO:0000256" key="2">
    <source>
        <dbReference type="ARBA" id="ARBA00006376"/>
    </source>
</evidence>
<comment type="function">
    <text evidence="6">Catalyzes the reversible interconversion of serine and glycine with tetrahydrofolate (THF) serving as the one-carbon carrier. This reaction serves as the major source of one-carbon groups required for the biosynthesis of purines, thymidylate, methionine, and other important biomolecules. Also exhibits THF-independent aldolase activity toward beta-hydroxyamino acids, producing glycine and aldehydes, via a retro-aldol mechanism.</text>
</comment>
<dbReference type="InterPro" id="IPR019798">
    <property type="entry name" value="Ser_HO-MeTrfase_PLP_BS"/>
</dbReference>
<comment type="pathway">
    <text evidence="6">One-carbon metabolism; tetrahydrofolate interconversion.</text>
</comment>
<dbReference type="InterPro" id="IPR015422">
    <property type="entry name" value="PyrdxlP-dep_Trfase_small"/>
</dbReference>
<dbReference type="CDD" id="cd00378">
    <property type="entry name" value="SHMT"/>
    <property type="match status" value="1"/>
</dbReference>
<dbReference type="InterPro" id="IPR049943">
    <property type="entry name" value="Ser_HO-MeTrfase-like"/>
</dbReference>
<keyword evidence="9" id="KW-1185">Reference proteome</keyword>
<dbReference type="InterPro" id="IPR015424">
    <property type="entry name" value="PyrdxlP-dep_Trfase"/>
</dbReference>
<dbReference type="NCBIfam" id="NF000586">
    <property type="entry name" value="PRK00011.1"/>
    <property type="match status" value="1"/>
</dbReference>
<keyword evidence="4 6" id="KW-0808">Transferase</keyword>
<comment type="cofactor">
    <cofactor evidence="1 6">
        <name>pyridoxal 5'-phosphate</name>
        <dbReference type="ChEBI" id="CHEBI:597326"/>
    </cofactor>
</comment>
<dbReference type="Pfam" id="PF00464">
    <property type="entry name" value="SHMT"/>
    <property type="match status" value="1"/>
</dbReference>
<dbReference type="RefSeq" id="WP_167953707.1">
    <property type="nucleotide sequence ID" value="NZ_JAATJE010000001.1"/>
</dbReference>
<comment type="caution">
    <text evidence="8">The sequence shown here is derived from an EMBL/GenBank/DDBJ whole genome shotgun (WGS) entry which is preliminary data.</text>
</comment>
<feature type="modified residue" description="N6-(pyridoxal phosphate)lysine" evidence="6">
    <location>
        <position position="243"/>
    </location>
</feature>
<evidence type="ECO:0000313" key="9">
    <source>
        <dbReference type="Proteomes" id="UP000734218"/>
    </source>
</evidence>
<dbReference type="InterPro" id="IPR001085">
    <property type="entry name" value="Ser_HO-MeTrfase"/>
</dbReference>
<feature type="binding site" evidence="6">
    <location>
        <position position="258"/>
    </location>
    <ligand>
        <name>(6S)-5,6,7,8-tetrahydrofolate</name>
        <dbReference type="ChEBI" id="CHEBI:57453"/>
    </ligand>
</feature>
<feature type="site" description="Plays an important role in substrate specificity" evidence="6">
    <location>
        <position position="242"/>
    </location>
</feature>
<feature type="domain" description="Serine hydroxymethyltransferase-like" evidence="7">
    <location>
        <begin position="22"/>
        <end position="397"/>
    </location>
</feature>
<feature type="binding site" evidence="6">
    <location>
        <position position="134"/>
    </location>
    <ligand>
        <name>(6S)-5,6,7,8-tetrahydrofolate</name>
        <dbReference type="ChEBI" id="CHEBI:57453"/>
    </ligand>
</feature>
<dbReference type="GO" id="GO:0004372">
    <property type="term" value="F:glycine hydroxymethyltransferase activity"/>
    <property type="evidence" value="ECO:0007669"/>
    <property type="project" value="UniProtKB-EC"/>
</dbReference>
<proteinExistence type="inferred from homology"/>
<keyword evidence="6" id="KW-0963">Cytoplasm</keyword>
<dbReference type="InterPro" id="IPR039429">
    <property type="entry name" value="SHMT-like_dom"/>
</dbReference>
<protein>
    <recommendedName>
        <fullName evidence="6">Serine hydroxymethyltransferase</fullName>
        <shortName evidence="6">SHMT</shortName>
        <shortName evidence="6">Serine methylase</shortName>
        <ecNumber evidence="6">2.1.2.1</ecNumber>
    </recommendedName>
</protein>
<dbReference type="Gene3D" id="3.40.640.10">
    <property type="entry name" value="Type I PLP-dependent aspartate aminotransferase-like (Major domain)"/>
    <property type="match status" value="1"/>
</dbReference>
<dbReference type="EMBL" id="JAATJE010000001">
    <property type="protein sequence ID" value="NJC33760.1"/>
    <property type="molecule type" value="Genomic_DNA"/>
</dbReference>